<dbReference type="EMBL" id="LAZR01008209">
    <property type="protein sequence ID" value="KKM80277.1"/>
    <property type="molecule type" value="Genomic_DNA"/>
</dbReference>
<accession>A0A0F9NFY5</accession>
<evidence type="ECO:0000256" key="1">
    <source>
        <dbReference type="SAM" id="MobiDB-lite"/>
    </source>
</evidence>
<protein>
    <submittedName>
        <fullName evidence="2">Uncharacterized protein</fullName>
    </submittedName>
</protein>
<name>A0A0F9NFY5_9ZZZZ</name>
<organism evidence="2">
    <name type="scientific">marine sediment metagenome</name>
    <dbReference type="NCBI Taxonomy" id="412755"/>
    <lineage>
        <taxon>unclassified sequences</taxon>
        <taxon>metagenomes</taxon>
        <taxon>ecological metagenomes</taxon>
    </lineage>
</organism>
<feature type="compositionally biased region" description="Basic and acidic residues" evidence="1">
    <location>
        <begin position="84"/>
        <end position="102"/>
    </location>
</feature>
<sequence>MECQEVICKEEALLQVTWPGKEPLKRCIPCAMALVRLAQHMEWEGVTATPIGEVNEKEIEYCSNPDSRFHSKSWYAGLPCSNCGEEKGITEGEKNEEETQKD</sequence>
<comment type="caution">
    <text evidence="2">The sequence shown here is derived from an EMBL/GenBank/DDBJ whole genome shotgun (WGS) entry which is preliminary data.</text>
</comment>
<proteinExistence type="predicted"/>
<dbReference type="AlphaFoldDB" id="A0A0F9NFY5"/>
<reference evidence="2" key="1">
    <citation type="journal article" date="2015" name="Nature">
        <title>Complex archaea that bridge the gap between prokaryotes and eukaryotes.</title>
        <authorList>
            <person name="Spang A."/>
            <person name="Saw J.H."/>
            <person name="Jorgensen S.L."/>
            <person name="Zaremba-Niedzwiedzka K."/>
            <person name="Martijn J."/>
            <person name="Lind A.E."/>
            <person name="van Eijk R."/>
            <person name="Schleper C."/>
            <person name="Guy L."/>
            <person name="Ettema T.J."/>
        </authorList>
    </citation>
    <scope>NUCLEOTIDE SEQUENCE</scope>
</reference>
<gene>
    <name evidence="2" type="ORF">LCGC14_1341570</name>
</gene>
<evidence type="ECO:0000313" key="2">
    <source>
        <dbReference type="EMBL" id="KKM80277.1"/>
    </source>
</evidence>
<feature type="region of interest" description="Disordered" evidence="1">
    <location>
        <begin position="83"/>
        <end position="102"/>
    </location>
</feature>